<dbReference type="Gene3D" id="3.40.50.720">
    <property type="entry name" value="NAD(P)-binding Rossmann-like Domain"/>
    <property type="match status" value="1"/>
</dbReference>
<dbReference type="FunFam" id="3.40.50.720:FF:000084">
    <property type="entry name" value="Short-chain dehydrogenase reductase"/>
    <property type="match status" value="1"/>
</dbReference>
<evidence type="ECO:0000256" key="1">
    <source>
        <dbReference type="ARBA" id="ARBA00006484"/>
    </source>
</evidence>
<dbReference type="SUPFAM" id="SSF51735">
    <property type="entry name" value="NAD(P)-binding Rossmann-fold domains"/>
    <property type="match status" value="1"/>
</dbReference>
<evidence type="ECO:0000256" key="3">
    <source>
        <dbReference type="ARBA" id="ARBA00023027"/>
    </source>
</evidence>
<dbReference type="EMBL" id="JACIJJ010000002">
    <property type="protein sequence ID" value="MBB5698120.1"/>
    <property type="molecule type" value="Genomic_DNA"/>
</dbReference>
<dbReference type="Proteomes" id="UP000557739">
    <property type="component" value="Unassembled WGS sequence"/>
</dbReference>
<keyword evidence="5" id="KW-1185">Reference proteome</keyword>
<dbReference type="EC" id="1.1.1.-" evidence="4"/>
<dbReference type="PRINTS" id="PR00080">
    <property type="entry name" value="SDRFAMILY"/>
</dbReference>
<dbReference type="InterPro" id="IPR020904">
    <property type="entry name" value="Sc_DH/Rdtase_CS"/>
</dbReference>
<comment type="similarity">
    <text evidence="1">Belongs to the short-chain dehydrogenases/reductases (SDR) family.</text>
</comment>
<evidence type="ECO:0000313" key="5">
    <source>
        <dbReference type="Proteomes" id="UP000557739"/>
    </source>
</evidence>
<dbReference type="GO" id="GO:0016491">
    <property type="term" value="F:oxidoreductase activity"/>
    <property type="evidence" value="ECO:0007669"/>
    <property type="project" value="UniProtKB-KW"/>
</dbReference>
<keyword evidence="2 4" id="KW-0560">Oxidoreductase</keyword>
<dbReference type="InterPro" id="IPR051122">
    <property type="entry name" value="SDR_DHRS6-like"/>
</dbReference>
<dbReference type="RefSeq" id="WP_184026445.1">
    <property type="nucleotide sequence ID" value="NZ_JACIJJ010000002.1"/>
</dbReference>
<dbReference type="InterPro" id="IPR036291">
    <property type="entry name" value="NAD(P)-bd_dom_sf"/>
</dbReference>
<dbReference type="Pfam" id="PF13561">
    <property type="entry name" value="adh_short_C2"/>
    <property type="match status" value="1"/>
</dbReference>
<proteinExistence type="inferred from homology"/>
<comment type="caution">
    <text evidence="4">The sequence shown here is derived from an EMBL/GenBank/DDBJ whole genome shotgun (WGS) entry which is preliminary data.</text>
</comment>
<dbReference type="PANTHER" id="PTHR43477">
    <property type="entry name" value="DIHYDROANTICAPSIN 7-DEHYDROGENASE"/>
    <property type="match status" value="1"/>
</dbReference>
<organism evidence="4 5">
    <name type="scientific">Sphingomonas yantingensis</name>
    <dbReference type="NCBI Taxonomy" id="1241761"/>
    <lineage>
        <taxon>Bacteria</taxon>
        <taxon>Pseudomonadati</taxon>
        <taxon>Pseudomonadota</taxon>
        <taxon>Alphaproteobacteria</taxon>
        <taxon>Sphingomonadales</taxon>
        <taxon>Sphingomonadaceae</taxon>
        <taxon>Sphingomonas</taxon>
    </lineage>
</organism>
<dbReference type="InterPro" id="IPR002347">
    <property type="entry name" value="SDR_fam"/>
</dbReference>
<reference evidence="4 5" key="1">
    <citation type="submission" date="2020-08" db="EMBL/GenBank/DDBJ databases">
        <title>Genomic Encyclopedia of Type Strains, Phase IV (KMG-IV): sequencing the most valuable type-strain genomes for metagenomic binning, comparative biology and taxonomic classification.</title>
        <authorList>
            <person name="Goeker M."/>
        </authorList>
    </citation>
    <scope>NUCLEOTIDE SEQUENCE [LARGE SCALE GENOMIC DNA]</scope>
    <source>
        <strain evidence="4 5">DSM 27244</strain>
    </source>
</reference>
<evidence type="ECO:0000313" key="4">
    <source>
        <dbReference type="EMBL" id="MBB5698120.1"/>
    </source>
</evidence>
<sequence length="248" mass="25155">MADERRGRLAGKRALVTAAGQGIGRATAELFVREGASVIAVDLNAAALATLSGCQTRVIDLLDGTAIAALAADIGPVDILFNCAGYVDAGALLETGEAGFDLSFDLNVRSTTRMIAAFLPAMIARGGGSIVNMASVAGAMIGVANRYAYCASKAAVAGLTRSIAVDYVAQGIRCNAICPGTVQSPSLDARLAATGDADAARAAFIARQPMGRIGRPEEVAALALYLASDESAYTTGGLHAIDGGWTMA</sequence>
<dbReference type="AlphaFoldDB" id="A0A7W9APA5"/>
<evidence type="ECO:0000256" key="2">
    <source>
        <dbReference type="ARBA" id="ARBA00023002"/>
    </source>
</evidence>
<accession>A0A7W9APA5</accession>
<dbReference type="PRINTS" id="PR00081">
    <property type="entry name" value="GDHRDH"/>
</dbReference>
<name>A0A7W9APA5_9SPHN</name>
<dbReference type="PROSITE" id="PS00061">
    <property type="entry name" value="ADH_SHORT"/>
    <property type="match status" value="1"/>
</dbReference>
<gene>
    <name evidence="4" type="ORF">FHR19_001465</name>
</gene>
<keyword evidence="3" id="KW-0520">NAD</keyword>
<dbReference type="PANTHER" id="PTHR43477:SF4">
    <property type="entry name" value="DEHYDROGENASE_REDUCTASE SDR FAMILY MEMBER 6"/>
    <property type="match status" value="1"/>
</dbReference>
<protein>
    <submittedName>
        <fullName evidence="4">2-keto-3-deoxy-L-fuconate dehydrogenase</fullName>
        <ecNumber evidence="4">1.1.1.-</ecNumber>
    </submittedName>
</protein>